<evidence type="ECO:0000313" key="2">
    <source>
        <dbReference type="Proteomes" id="UP001348369"/>
    </source>
</evidence>
<gene>
    <name evidence="1" type="ORF">OG835_02730</name>
</gene>
<reference evidence="1" key="1">
    <citation type="submission" date="2022-10" db="EMBL/GenBank/DDBJ databases">
        <title>The complete genomes of actinobacterial strains from the NBC collection.</title>
        <authorList>
            <person name="Joergensen T.S."/>
            <person name="Alvarez Arevalo M."/>
            <person name="Sterndorff E.B."/>
            <person name="Faurdal D."/>
            <person name="Vuksanovic O."/>
            <person name="Mourched A.-S."/>
            <person name="Charusanti P."/>
            <person name="Shaw S."/>
            <person name="Blin K."/>
            <person name="Weber T."/>
        </authorList>
    </citation>
    <scope>NUCLEOTIDE SEQUENCE</scope>
    <source>
        <strain evidence="1">NBC 01771</strain>
    </source>
</reference>
<proteinExistence type="predicted"/>
<organism evidence="1 2">
    <name type="scientific">Streptomyces scopuliridis</name>
    <dbReference type="NCBI Taxonomy" id="452529"/>
    <lineage>
        <taxon>Bacteria</taxon>
        <taxon>Bacillati</taxon>
        <taxon>Actinomycetota</taxon>
        <taxon>Actinomycetes</taxon>
        <taxon>Kitasatosporales</taxon>
        <taxon>Streptomycetaceae</taxon>
        <taxon>Streptomyces</taxon>
    </lineage>
</organism>
<name>A0ACD4ZCW5_9ACTN</name>
<accession>A0ACD4ZCW5</accession>
<evidence type="ECO:0000313" key="1">
    <source>
        <dbReference type="EMBL" id="WSB96028.1"/>
    </source>
</evidence>
<protein>
    <submittedName>
        <fullName evidence="1">Transposase</fullName>
    </submittedName>
</protein>
<dbReference type="Proteomes" id="UP001348369">
    <property type="component" value="Chromosome"/>
</dbReference>
<keyword evidence="2" id="KW-1185">Reference proteome</keyword>
<dbReference type="EMBL" id="CP109109">
    <property type="protein sequence ID" value="WSB96028.1"/>
    <property type="molecule type" value="Genomic_DNA"/>
</dbReference>
<sequence length="104" mass="11493">MRGQAGSEHPRGHGAMYDGLNHGRIDVDRLRTWLAGLLPPRFPDARLVLAVDVPQWLRSDAPCSPDRLFRHIYGRAKTASQFIPVRPYSSQRAGGSPATRTSSS</sequence>